<keyword evidence="1" id="KW-1133">Transmembrane helix</keyword>
<dbReference type="SUPFAM" id="SSF103473">
    <property type="entry name" value="MFS general substrate transporter"/>
    <property type="match status" value="1"/>
</dbReference>
<dbReference type="PaxDb" id="6239-F25D1.2"/>
<feature type="chain" id="PRO_5004187203" evidence="2">
    <location>
        <begin position="22"/>
        <end position="384"/>
    </location>
</feature>
<feature type="transmembrane region" description="Helical" evidence="1">
    <location>
        <begin position="86"/>
        <end position="107"/>
    </location>
</feature>
<gene>
    <name evidence="3 5" type="primary">txt-10</name>
    <name evidence="3" type="ORF">CELE_F25D1.2</name>
    <name evidence="5" type="ORF">F25D1.2</name>
</gene>
<dbReference type="UCSC" id="F25D1.2">
    <property type="organism name" value="c. elegans"/>
</dbReference>
<dbReference type="AGR" id="WB:WBGene00009107"/>
<evidence type="ECO:0000313" key="4">
    <source>
        <dbReference type="Proteomes" id="UP000001940"/>
    </source>
</evidence>
<dbReference type="CTD" id="184920"/>
<feature type="transmembrane region" description="Helical" evidence="1">
    <location>
        <begin position="194"/>
        <end position="213"/>
    </location>
</feature>
<organism evidence="3 4">
    <name type="scientific">Caenorhabditis elegans</name>
    <dbReference type="NCBI Taxonomy" id="6239"/>
    <lineage>
        <taxon>Eukaryota</taxon>
        <taxon>Metazoa</taxon>
        <taxon>Ecdysozoa</taxon>
        <taxon>Nematoda</taxon>
        <taxon>Chromadorea</taxon>
        <taxon>Rhabditida</taxon>
        <taxon>Rhabditina</taxon>
        <taxon>Rhabditomorpha</taxon>
        <taxon>Rhabditoidea</taxon>
        <taxon>Rhabditidae</taxon>
        <taxon>Peloderinae</taxon>
        <taxon>Caenorhabditis</taxon>
    </lineage>
</organism>
<dbReference type="Proteomes" id="UP000001940">
    <property type="component" value="Chromosome V"/>
</dbReference>
<dbReference type="OrthoDB" id="5825937at2759"/>
<dbReference type="Bgee" id="WBGene00009107">
    <property type="expression patterns" value="Expressed in larva"/>
</dbReference>
<dbReference type="eggNOG" id="ENOG502SWXH">
    <property type="taxonomic scope" value="Eukaryota"/>
</dbReference>
<sequence length="384" mass="42614">MRLALILALVSSLQIFQQSSVDPKEFQTIWQISLVTAAFPIGKFIATCFLSFHEVKLHEELDKCARLLLLGAIISAIPIFQTTCSFVGRFVMGYSAGSGFVCAPAVLRLAVPESMRPTNFLFLAAAFSMGTFLANSMFLLSELISPTFLSAGLTASAGILYLILRPDEYPTEECTETVSIDGNTPEPVKSSHPALFVFLLMVINVSIGVPLMQTYSALIFTYYGMTTHSALLFSVFYPILQLIPVMVSTRVNISRRILILGGYFISIKIQFFLIITSSYPYLPPNHQMIAMTVLLLILSISFTFPCNTALCILFEQFDGANVKVASKSRCVMWFLASISTLTFSKMLTSYGFTVAFFPYFLLSVISYSIMLFIFPSKKPFSIQL</sequence>
<dbReference type="InterPro" id="IPR036259">
    <property type="entry name" value="MFS_trans_sf"/>
</dbReference>
<feature type="transmembrane region" description="Helical" evidence="1">
    <location>
        <begin position="119"/>
        <end position="138"/>
    </location>
</feature>
<dbReference type="GeneID" id="184920"/>
<feature type="transmembrane region" description="Helical" evidence="1">
    <location>
        <begin position="356"/>
        <end position="374"/>
    </location>
</feature>
<feature type="transmembrane region" description="Helical" evidence="1">
    <location>
        <begin position="288"/>
        <end position="310"/>
    </location>
</feature>
<proteinExistence type="predicted"/>
<evidence type="ECO:0000256" key="2">
    <source>
        <dbReference type="SAM" id="SignalP"/>
    </source>
</evidence>
<dbReference type="HOGENOM" id="CLU_057762_0_0_1"/>
<name>Q19776_CAEEL</name>
<evidence type="ECO:0000256" key="1">
    <source>
        <dbReference type="SAM" id="Phobius"/>
    </source>
</evidence>
<feature type="transmembrane region" description="Helical" evidence="1">
    <location>
        <begin position="219"/>
        <end position="245"/>
    </location>
</feature>
<dbReference type="KEGG" id="cel:CELE_F25D1.2"/>
<dbReference type="RefSeq" id="NP_505701.2">
    <property type="nucleotide sequence ID" value="NM_073300.5"/>
</dbReference>
<accession>Q19776</accession>
<dbReference type="WormBase" id="F25D1.2">
    <property type="protein sequence ID" value="CE41999"/>
    <property type="gene ID" value="WBGene00009107"/>
    <property type="gene designation" value="txt-10"/>
</dbReference>
<dbReference type="OMA" id="KFIATCF"/>
<evidence type="ECO:0000313" key="5">
    <source>
        <dbReference type="WormBase" id="F25D1.2"/>
    </source>
</evidence>
<dbReference type="InParanoid" id="Q19776"/>
<dbReference type="AlphaFoldDB" id="Q19776"/>
<feature type="signal peptide" evidence="2">
    <location>
        <begin position="1"/>
        <end position="21"/>
    </location>
</feature>
<dbReference type="Gene3D" id="1.20.1250.20">
    <property type="entry name" value="MFS general substrate transporter like domains"/>
    <property type="match status" value="2"/>
</dbReference>
<evidence type="ECO:0000313" key="3">
    <source>
        <dbReference type="EMBL" id="CAA98266.2"/>
    </source>
</evidence>
<keyword evidence="1" id="KW-0812">Transmembrane</keyword>
<feature type="transmembrane region" description="Helical" evidence="1">
    <location>
        <begin position="28"/>
        <end position="52"/>
    </location>
</feature>
<keyword evidence="4" id="KW-1185">Reference proteome</keyword>
<feature type="transmembrane region" description="Helical" evidence="1">
    <location>
        <begin position="257"/>
        <end position="282"/>
    </location>
</feature>
<feature type="transmembrane region" description="Helical" evidence="1">
    <location>
        <begin position="144"/>
        <end position="164"/>
    </location>
</feature>
<protein>
    <submittedName>
        <fullName evidence="3">MFS transporter</fullName>
    </submittedName>
</protein>
<reference evidence="3 4" key="1">
    <citation type="journal article" date="1998" name="Science">
        <title>Genome sequence of the nematode C. elegans: a platform for investigating biology.</title>
        <authorList>
            <consortium name="The C. elegans sequencing consortium"/>
            <person name="Sulson J.E."/>
            <person name="Waterston R."/>
        </authorList>
    </citation>
    <scope>NUCLEOTIDE SEQUENCE [LARGE SCALE GENOMIC DNA]</scope>
    <source>
        <strain evidence="3 4">Bristol N2</strain>
    </source>
</reference>
<dbReference type="SMR" id="Q19776"/>
<keyword evidence="1" id="KW-0472">Membrane</keyword>
<keyword evidence="2" id="KW-0732">Signal</keyword>
<dbReference type="EMBL" id="BX284605">
    <property type="protein sequence ID" value="CAA98266.2"/>
    <property type="molecule type" value="Genomic_DNA"/>
</dbReference>
<feature type="transmembrane region" description="Helical" evidence="1">
    <location>
        <begin position="64"/>
        <end position="80"/>
    </location>
</feature>
<dbReference type="FunCoup" id="Q19776">
    <property type="interactions" value="381"/>
</dbReference>